<evidence type="ECO:0000313" key="3">
    <source>
        <dbReference type="EMBL" id="AZA15464.1"/>
    </source>
</evidence>
<reference evidence="3" key="1">
    <citation type="submission" date="2018-07" db="EMBL/GenBank/DDBJ databases">
        <authorList>
            <person name="Somerville V."/>
        </authorList>
    </citation>
    <scope>NUCLEOTIDE SEQUENCE</scope>
    <source>
        <strain evidence="3">NWC_2_2</strain>
    </source>
</reference>
<dbReference type="SUPFAM" id="SSF57884">
    <property type="entry name" value="Ada DNA repair protein, N-terminal domain (N-Ada 10)"/>
    <property type="match status" value="1"/>
</dbReference>
<proteinExistence type="predicted"/>
<dbReference type="Pfam" id="PF13930">
    <property type="entry name" value="Endonuclea_NS_2"/>
    <property type="match status" value="1"/>
</dbReference>
<dbReference type="RefSeq" id="WP_138490920.1">
    <property type="nucleotide sequence ID" value="NZ_CP046131.1"/>
</dbReference>
<feature type="domain" description="Type VII secretion system protein EssD-like" evidence="2">
    <location>
        <begin position="55"/>
        <end position="187"/>
    </location>
</feature>
<dbReference type="Gene3D" id="3.40.10.10">
    <property type="entry name" value="DNA Methylphosphotriester Repair Domain"/>
    <property type="match status" value="1"/>
</dbReference>
<feature type="chain" id="PRO_5043183183" evidence="1">
    <location>
        <begin position="27"/>
        <end position="295"/>
    </location>
</feature>
<accession>A0A3G6K8D0</accession>
<dbReference type="EMBL" id="CP031023">
    <property type="protein sequence ID" value="AZA15464.1"/>
    <property type="molecule type" value="Genomic_DNA"/>
</dbReference>
<feature type="signal peptide" evidence="1">
    <location>
        <begin position="1"/>
        <end position="26"/>
    </location>
</feature>
<organism evidence="3">
    <name type="scientific">Lactobacillus delbrueckii subsp. lactis</name>
    <dbReference type="NCBI Taxonomy" id="29397"/>
    <lineage>
        <taxon>Bacteria</taxon>
        <taxon>Bacillati</taxon>
        <taxon>Bacillota</taxon>
        <taxon>Bacilli</taxon>
        <taxon>Lactobacillales</taxon>
        <taxon>Lactobacillaceae</taxon>
        <taxon>Lactobacillus</taxon>
    </lineage>
</organism>
<dbReference type="InterPro" id="IPR035451">
    <property type="entry name" value="Ada-like_dom_sf"/>
</dbReference>
<protein>
    <submittedName>
        <fullName evidence="3">DNA-entry nuclease</fullName>
    </submittedName>
</protein>
<dbReference type="InterPro" id="IPR044929">
    <property type="entry name" value="DNA/RNA_non-sp_Endonuclease_sf"/>
</dbReference>
<evidence type="ECO:0000259" key="2">
    <source>
        <dbReference type="Pfam" id="PF13930"/>
    </source>
</evidence>
<name>A0A3G6K8D0_LACDL</name>
<dbReference type="AlphaFoldDB" id="A0A3G6K8D0"/>
<keyword evidence="1" id="KW-0732">Signal</keyword>
<sequence length="295" mass="32970">MKKAMQKLTALLLASASFLVASPAKASSLADRNYQGQKVITVNQDRPTFSKKALSTKKGAWQSYHKLDSLNRAGEADALLNKRLMPAKAREPLYWNPTAWHNKKIAGGWLYNRSHLIGYQLTGQNNNPKNLITGTRQLNDPGMLKYENQVASYIKSSSRHYIRYRVKPIFRGRELLARGVEMEAQSTGSNAVRFHVYIFNVQDGVKLNYSNGTSVVTGAAKKSAKKTVVKKAAAKKSTSSKKKIKTSTTGRIVGNRRSKIYHVPGQAGYHMNSANAVYFRTETEAKRAGYRWALR</sequence>
<evidence type="ECO:0000256" key="1">
    <source>
        <dbReference type="SAM" id="SignalP"/>
    </source>
</evidence>
<dbReference type="InterPro" id="IPR044927">
    <property type="entry name" value="Endonuclea_NS_2"/>
</dbReference>
<gene>
    <name evidence="3" type="ORF">DQL93_01570</name>
</gene>
<dbReference type="Gene3D" id="3.40.570.10">
    <property type="entry name" value="Extracellular Endonuclease, subunit A"/>
    <property type="match status" value="1"/>
</dbReference>